<name>J2JZE7_9ACTN</name>
<dbReference type="STRING" id="1160718.SU9_18553"/>
<dbReference type="KEGG" id="sauh:SU9_012930"/>
<dbReference type="RefSeq" id="WP_006605240.1">
    <property type="nucleotide sequence ID" value="NZ_CP072931.1"/>
</dbReference>
<dbReference type="Proteomes" id="UP000009036">
    <property type="component" value="Chromosome"/>
</dbReference>
<dbReference type="OrthoDB" id="9812205at2"/>
<dbReference type="HOGENOM" id="CLU_155659_4_1_11"/>
<gene>
    <name evidence="2" type="ORF">SU9_012930</name>
    <name evidence="1" type="ORF">SU9_18553</name>
</gene>
<organism evidence="1">
    <name type="scientific">Streptomyces auratus AGR0001</name>
    <dbReference type="NCBI Taxonomy" id="1160718"/>
    <lineage>
        <taxon>Bacteria</taxon>
        <taxon>Bacillati</taxon>
        <taxon>Actinomycetota</taxon>
        <taxon>Actinomycetes</taxon>
        <taxon>Kitasatosporales</taxon>
        <taxon>Streptomycetaceae</taxon>
        <taxon>Streptomyces</taxon>
    </lineage>
</organism>
<reference evidence="1" key="1">
    <citation type="journal article" date="2012" name="J. Bacteriol.">
        <title>Genome Sequence of Streptomyces auratus Strain AGR0001, a Phoslactomycin-Producing Actinomycete.</title>
        <authorList>
            <person name="Han X."/>
            <person name="Li M."/>
            <person name="Ding Z."/>
            <person name="Zhao J."/>
            <person name="Ji K."/>
            <person name="Wen M."/>
            <person name="Lu T."/>
        </authorList>
    </citation>
    <scope>NUCLEOTIDE SEQUENCE [LARGE SCALE GENOMIC DNA]</scope>
    <source>
        <strain evidence="1">AGR0001</strain>
    </source>
</reference>
<evidence type="ECO:0000313" key="2">
    <source>
        <dbReference type="EMBL" id="QTZ92264.1"/>
    </source>
</evidence>
<dbReference type="Gene3D" id="2.20.25.10">
    <property type="match status" value="1"/>
</dbReference>
<evidence type="ECO:0000313" key="1">
    <source>
        <dbReference type="EMBL" id="EJJ05490.1"/>
    </source>
</evidence>
<proteinExistence type="predicted"/>
<sequence>MPVEASLIQILACPACHAPLEDRTDAPAGPASEPALLCTSGDCGLAYPVRDGIPVLLVDEALPHSPKGVGGAPSPA</sequence>
<accession>J2JZE7</accession>
<keyword evidence="3" id="KW-1185">Reference proteome</keyword>
<dbReference type="AlphaFoldDB" id="J2JZE7"/>
<protein>
    <submittedName>
        <fullName evidence="2">Trm112 family protein</fullName>
    </submittedName>
</protein>
<dbReference type="eggNOG" id="COG2835">
    <property type="taxonomic scope" value="Bacteria"/>
</dbReference>
<dbReference type="InterPro" id="IPR005651">
    <property type="entry name" value="Trm112-like"/>
</dbReference>
<evidence type="ECO:0000313" key="3">
    <source>
        <dbReference type="Proteomes" id="UP000009036"/>
    </source>
</evidence>
<dbReference type="EMBL" id="AJGV01000107">
    <property type="protein sequence ID" value="EJJ05490.1"/>
    <property type="molecule type" value="Genomic_DNA"/>
</dbReference>
<dbReference type="PATRIC" id="fig|1160718.3.peg.3756"/>
<dbReference type="Pfam" id="PF03966">
    <property type="entry name" value="Trm112p"/>
    <property type="match status" value="1"/>
</dbReference>
<dbReference type="SUPFAM" id="SSF158997">
    <property type="entry name" value="Trm112p-like"/>
    <property type="match status" value="1"/>
</dbReference>
<dbReference type="EMBL" id="CP072931">
    <property type="protein sequence ID" value="QTZ92264.1"/>
    <property type="molecule type" value="Genomic_DNA"/>
</dbReference>
<reference evidence="2" key="2">
    <citation type="submission" date="2021-04" db="EMBL/GenBank/DDBJ databases">
        <authorList>
            <person name="Wen M.-L."/>
            <person name="Han X.-L."/>
            <person name="Xiong J."/>
        </authorList>
    </citation>
    <scope>NUCLEOTIDE SEQUENCE</scope>
    <source>
        <strain evidence="2">AGR0001</strain>
    </source>
</reference>